<keyword evidence="2 3" id="KW-0560">Oxidoreductase</keyword>
<dbReference type="SUPFAM" id="SSF55035">
    <property type="entry name" value="NAD-binding domain of HMG-CoA reductase"/>
    <property type="match status" value="1"/>
</dbReference>
<dbReference type="GO" id="GO:0140643">
    <property type="term" value="F:hydroxymethylglutaryl-CoA reductase (NADH) activity"/>
    <property type="evidence" value="ECO:0007669"/>
    <property type="project" value="UniProtKB-EC"/>
</dbReference>
<dbReference type="Gene3D" id="3.90.770.10">
    <property type="entry name" value="3-hydroxy-3-methylglutaryl-coenzyme A Reductase, Chain A, domain 2"/>
    <property type="match status" value="2"/>
</dbReference>
<dbReference type="PANTHER" id="PTHR10572:SF24">
    <property type="entry name" value="3-HYDROXY-3-METHYLGLUTARYL-COENZYME A REDUCTASE"/>
    <property type="match status" value="1"/>
</dbReference>
<dbReference type="Pfam" id="PF00368">
    <property type="entry name" value="HMG-CoA_red"/>
    <property type="match status" value="1"/>
</dbReference>
<dbReference type="PANTHER" id="PTHR10572">
    <property type="entry name" value="3-HYDROXY-3-METHYLGLUTARYL-COENZYME A REDUCTASE"/>
    <property type="match status" value="1"/>
</dbReference>
<name>A0A0R2B424_SECCO</name>
<evidence type="ECO:0000256" key="1">
    <source>
        <dbReference type="ARBA" id="ARBA00007661"/>
    </source>
</evidence>
<dbReference type="GO" id="GO:0004420">
    <property type="term" value="F:hydroxymethylglutaryl-CoA reductase (NADPH) activity"/>
    <property type="evidence" value="ECO:0007669"/>
    <property type="project" value="InterPro"/>
</dbReference>
<dbReference type="InterPro" id="IPR009023">
    <property type="entry name" value="HMG_CoA_Rdtase_NAD(P)-bd_sf"/>
</dbReference>
<comment type="similarity">
    <text evidence="1 3">Belongs to the HMG-CoA reductase family.</text>
</comment>
<dbReference type="CDD" id="cd00644">
    <property type="entry name" value="HMG-CoA_reductase_classII"/>
    <property type="match status" value="1"/>
</dbReference>
<organism evidence="4 5">
    <name type="scientific">Secundilactobacillus collinoides DSM 20515 = JCM 1123</name>
    <dbReference type="NCBI Taxonomy" id="1423733"/>
    <lineage>
        <taxon>Bacteria</taxon>
        <taxon>Bacillati</taxon>
        <taxon>Bacillota</taxon>
        <taxon>Bacilli</taxon>
        <taxon>Lactobacillales</taxon>
        <taxon>Lactobacillaceae</taxon>
        <taxon>Secundilactobacillus</taxon>
    </lineage>
</organism>
<evidence type="ECO:0000256" key="2">
    <source>
        <dbReference type="ARBA" id="ARBA00023002"/>
    </source>
</evidence>
<reference evidence="4 5" key="1">
    <citation type="journal article" date="2015" name="Genome Announc.">
        <title>Expanding the biotechnology potential of lactobacilli through comparative genomics of 213 strains and associated genera.</title>
        <authorList>
            <person name="Sun Z."/>
            <person name="Harris H.M."/>
            <person name="McCann A."/>
            <person name="Guo C."/>
            <person name="Argimon S."/>
            <person name="Zhang W."/>
            <person name="Yang X."/>
            <person name="Jeffery I.B."/>
            <person name="Cooney J.C."/>
            <person name="Kagawa T.F."/>
            <person name="Liu W."/>
            <person name="Song Y."/>
            <person name="Salvetti E."/>
            <person name="Wrobel A."/>
            <person name="Rasinkangas P."/>
            <person name="Parkhill J."/>
            <person name="Rea M.C."/>
            <person name="O'Sullivan O."/>
            <person name="Ritari J."/>
            <person name="Douillard F.P."/>
            <person name="Paul Ross R."/>
            <person name="Yang R."/>
            <person name="Briner A.E."/>
            <person name="Felis G.E."/>
            <person name="de Vos W.M."/>
            <person name="Barrangou R."/>
            <person name="Klaenhammer T.R."/>
            <person name="Caufield P.W."/>
            <person name="Cui Y."/>
            <person name="Zhang H."/>
            <person name="O'Toole P.W."/>
        </authorList>
    </citation>
    <scope>NUCLEOTIDE SEQUENCE [LARGE SCALE GENOMIC DNA]</scope>
    <source>
        <strain evidence="4 5">DSM 20515</strain>
    </source>
</reference>
<evidence type="ECO:0000313" key="4">
    <source>
        <dbReference type="EMBL" id="KRM73959.1"/>
    </source>
</evidence>
<keyword evidence="3" id="KW-0520">NAD</keyword>
<dbReference type="PRINTS" id="PR00071">
    <property type="entry name" value="HMGCOARDTASE"/>
</dbReference>
<dbReference type="GO" id="GO:0015936">
    <property type="term" value="P:coenzyme A metabolic process"/>
    <property type="evidence" value="ECO:0007669"/>
    <property type="project" value="InterPro"/>
</dbReference>
<dbReference type="STRING" id="33960.TY91_05735"/>
<dbReference type="InterPro" id="IPR009029">
    <property type="entry name" value="HMG_CoA_Rdtase_sub-bd_dom_sf"/>
</dbReference>
<comment type="catalytic activity">
    <reaction evidence="3">
        <text>(R)-mevalonate + 2 NAD(+) + CoA = (3S)-3-hydroxy-3-methylglutaryl-CoA + 2 NADH + 2 H(+)</text>
        <dbReference type="Rhea" id="RHEA:14833"/>
        <dbReference type="ChEBI" id="CHEBI:15378"/>
        <dbReference type="ChEBI" id="CHEBI:36464"/>
        <dbReference type="ChEBI" id="CHEBI:43074"/>
        <dbReference type="ChEBI" id="CHEBI:57287"/>
        <dbReference type="ChEBI" id="CHEBI:57540"/>
        <dbReference type="ChEBI" id="CHEBI:57945"/>
        <dbReference type="EC" id="1.1.1.88"/>
    </reaction>
</comment>
<dbReference type="InterPro" id="IPR023074">
    <property type="entry name" value="HMG_CoA_Rdtase_cat_sf"/>
</dbReference>
<dbReference type="NCBIfam" id="TIGR00532">
    <property type="entry name" value="HMG_CoA_R_NAD"/>
    <property type="match status" value="1"/>
</dbReference>
<dbReference type="Proteomes" id="UP000051845">
    <property type="component" value="Unassembled WGS sequence"/>
</dbReference>
<evidence type="ECO:0000313" key="5">
    <source>
        <dbReference type="Proteomes" id="UP000051845"/>
    </source>
</evidence>
<proteinExistence type="inferred from homology"/>
<protein>
    <recommendedName>
        <fullName evidence="3">3-hydroxy-3-methylglutaryl coenzyme A reductase</fullName>
        <shortName evidence="3">HMG-CoA reductase</shortName>
        <ecNumber evidence="3">1.1.1.88</ecNumber>
    </recommendedName>
</protein>
<evidence type="ECO:0000256" key="3">
    <source>
        <dbReference type="RuleBase" id="RU361219"/>
    </source>
</evidence>
<sequence length="428" mass="45755">MASSFSHFYKRDTEERRQIVADWAGLSAAQRTELTARAEQGDAKDLIENYLTAFQLPEGVAVNFKVNDHDYVVPMVTEEPSVVAAASNGAKTIADAGGIHAEVKSRLLMGQIVLSDVKVFASIDDWVALHTDELLDAARKAHPTIVSRGGGPRSLRTRDLGEGYVSIDLYADVKAAMGANMLNTMLEAMAEVIQTKLHHTTLFSILSNTADQSLATATCSIPVGLLDTADQSGADVADRIAAASRVAQLDPYRAVTHNKGIMNGVDAVVIAMGNDWRAIEAAAHAFAVVDGQYRGLSTWEVQDGQLVGELTLPLPVGTVGGATKVLPVVKINQQIAEIKQPEDLMNLIAAVGLAQNFAAVRALVTDGIQKGHMKMQLRSLALSAGATGNELRPMVAYLKTLNDPTAAAAETKLKELRTQIKDDNDAKH</sequence>
<dbReference type="PATRIC" id="fig|1423733.4.peg.970"/>
<dbReference type="Gene3D" id="1.10.8.660">
    <property type="match status" value="1"/>
</dbReference>
<comment type="pathway">
    <text evidence="3">Metabolic intermediate metabolism; (R)-mevalonate degradation; (S)-3-hydroxy-3-methylglutaryl-CoA from (R)-mevalonate: step 1/1.</text>
</comment>
<dbReference type="EMBL" id="AYYR01000112">
    <property type="protein sequence ID" value="KRM73959.1"/>
    <property type="molecule type" value="Genomic_DNA"/>
</dbReference>
<dbReference type="PROSITE" id="PS00318">
    <property type="entry name" value="HMG_COA_REDUCTASE_2"/>
    <property type="match status" value="1"/>
</dbReference>
<dbReference type="InterPro" id="IPR023076">
    <property type="entry name" value="HMG_CoA_Rdtase_CS"/>
</dbReference>
<dbReference type="EC" id="1.1.1.88" evidence="3"/>
<comment type="caution">
    <text evidence="4">The sequence shown here is derived from an EMBL/GenBank/DDBJ whole genome shotgun (WGS) entry which is preliminary data.</text>
</comment>
<accession>A0A0R2B424</accession>
<dbReference type="InterPro" id="IPR004553">
    <property type="entry name" value="HMG_CoA_Rdtase_bac-typ"/>
</dbReference>
<dbReference type="InterPro" id="IPR002202">
    <property type="entry name" value="HMG_CoA_Rdtase"/>
</dbReference>
<gene>
    <name evidence="4" type="ORF">FC82_GL000924</name>
</gene>
<dbReference type="UniPathway" id="UPA00257">
    <property type="reaction ID" value="UER00367"/>
</dbReference>
<dbReference type="PROSITE" id="PS50065">
    <property type="entry name" value="HMG_COA_REDUCTASE_4"/>
    <property type="match status" value="1"/>
</dbReference>
<dbReference type="SUPFAM" id="SSF56542">
    <property type="entry name" value="Substrate-binding domain of HMG-CoA reductase"/>
    <property type="match status" value="1"/>
</dbReference>
<dbReference type="AlphaFoldDB" id="A0A0R2B424"/>